<sequence>MQTAPLPTEKSPTEVTRTSTPAPVMLLPRLVERMITDRQAAHIVKFRTTCTDCVPNF</sequence>
<feature type="region of interest" description="Disordered" evidence="1">
    <location>
        <begin position="1"/>
        <end position="21"/>
    </location>
</feature>
<protein>
    <submittedName>
        <fullName evidence="2">Uncharacterized protein</fullName>
    </submittedName>
</protein>
<dbReference type="EMBL" id="CP109546">
    <property type="protein sequence ID" value="WTZ07051.1"/>
    <property type="molecule type" value="Genomic_DNA"/>
</dbReference>
<evidence type="ECO:0000313" key="2">
    <source>
        <dbReference type="EMBL" id="WTZ07051.1"/>
    </source>
</evidence>
<proteinExistence type="predicted"/>
<accession>A0AAU3HNC1</accession>
<evidence type="ECO:0000256" key="1">
    <source>
        <dbReference type="SAM" id="MobiDB-lite"/>
    </source>
</evidence>
<dbReference type="AlphaFoldDB" id="A0AAU3HNC1"/>
<organism evidence="2">
    <name type="scientific">Streptomyces sp. NBC_01393</name>
    <dbReference type="NCBI Taxonomy" id="2903851"/>
    <lineage>
        <taxon>Bacteria</taxon>
        <taxon>Bacillati</taxon>
        <taxon>Actinomycetota</taxon>
        <taxon>Actinomycetes</taxon>
        <taxon>Kitasatosporales</taxon>
        <taxon>Streptomycetaceae</taxon>
        <taxon>Streptomyces</taxon>
    </lineage>
</organism>
<name>A0AAU3HNC1_9ACTN</name>
<gene>
    <name evidence="2" type="ORF">OG699_02970</name>
</gene>
<reference evidence="2" key="1">
    <citation type="submission" date="2022-10" db="EMBL/GenBank/DDBJ databases">
        <title>The complete genomes of actinobacterial strains from the NBC collection.</title>
        <authorList>
            <person name="Joergensen T.S."/>
            <person name="Alvarez Arevalo M."/>
            <person name="Sterndorff E.B."/>
            <person name="Faurdal D."/>
            <person name="Vuksanovic O."/>
            <person name="Mourched A.-S."/>
            <person name="Charusanti P."/>
            <person name="Shaw S."/>
            <person name="Blin K."/>
            <person name="Weber T."/>
        </authorList>
    </citation>
    <scope>NUCLEOTIDE SEQUENCE</scope>
    <source>
        <strain evidence="2">NBC_01393</strain>
    </source>
</reference>